<gene>
    <name evidence="1" type="ORF">M5598_27785</name>
</gene>
<sequence length="152" mass="17209">MTQFTANELIEAIKRATTLSELKQMIGVTESVHNQSSESPTTNRIESSICKFEDLELVTDKKMQKALRDLQIEDDEDITAMMIIVSDSNTIEERNGGCILIDKDGSTSYYLPEREGYDQIQRASLKECFNLLSDNPEKALEFFTPKLSFDGI</sequence>
<keyword evidence="1" id="KW-0614">Plasmid</keyword>
<dbReference type="EMBL" id="CP097357">
    <property type="protein sequence ID" value="UYV29785.1"/>
    <property type="molecule type" value="Genomic_DNA"/>
</dbReference>
<dbReference type="RefSeq" id="WP_053314560.1">
    <property type="nucleotide sequence ID" value="NZ_CP062152.1"/>
</dbReference>
<name>A0AA46Z9I6_VIBPH</name>
<organism evidence="1 2">
    <name type="scientific">Vibrio parahaemolyticus</name>
    <dbReference type="NCBI Taxonomy" id="670"/>
    <lineage>
        <taxon>Bacteria</taxon>
        <taxon>Pseudomonadati</taxon>
        <taxon>Pseudomonadota</taxon>
        <taxon>Gammaproteobacteria</taxon>
        <taxon>Vibrionales</taxon>
        <taxon>Vibrionaceae</taxon>
        <taxon>Vibrio</taxon>
    </lineage>
</organism>
<dbReference type="Proteomes" id="UP001163036">
    <property type="component" value="Plasmid pVP-16-VB00198-1"/>
</dbReference>
<geneLocation type="plasmid" evidence="1 2">
    <name>pVP-16-VB00198-1</name>
</geneLocation>
<evidence type="ECO:0000313" key="2">
    <source>
        <dbReference type="Proteomes" id="UP001163036"/>
    </source>
</evidence>
<reference evidence="1" key="1">
    <citation type="submission" date="2022-05" db="EMBL/GenBank/DDBJ databases">
        <title>Megaplasmid of Vibrio parahaemolyticus.</title>
        <authorList>
            <person name="Strauch E."/>
            <person name="Borowiak M."/>
        </authorList>
    </citation>
    <scope>NUCLEOTIDE SEQUENCE</scope>
    <source>
        <strain evidence="1">16-VB00198</strain>
        <plasmid evidence="1">pVP-16-VB00198-1</plasmid>
    </source>
</reference>
<accession>A0AA46Z9I6</accession>
<dbReference type="AlphaFoldDB" id="A0AA46Z9I6"/>
<proteinExistence type="predicted"/>
<protein>
    <submittedName>
        <fullName evidence="1">Uncharacterized protein</fullName>
    </submittedName>
</protein>
<evidence type="ECO:0000313" key="1">
    <source>
        <dbReference type="EMBL" id="UYV29785.1"/>
    </source>
</evidence>